<dbReference type="AlphaFoldDB" id="A0A2R5GJA1"/>
<evidence type="ECO:0000256" key="2">
    <source>
        <dbReference type="SAM" id="MobiDB-lite"/>
    </source>
</evidence>
<proteinExistence type="predicted"/>
<name>A0A2R5GJA1_9STRA</name>
<sequence length="1265" mass="138410">MSAPTFATRLVRRLAADQEHQVAGDAFSQGEGARGEVVRVSMVSGAATQLLAGLGEVVFLAVLGPTDRTGRPPALLVVVEGGRVIVTRPDICGDPWLDEQVGSRHASASTAKFAVLTRKLSTKPAAAHGDKPTKSPKRSTRVTLISYGFLAHTSLAVTEIDLDARVIKETRTLAELAGPVMALSARPEDGCIAAAEHSRVLLFSRDELQTNISCVGTGALAWHDNRLYALSETSTMHQARSILANNPVISAWLFPKWLRGMVTKDPDRFKYCKIDPLGAIVTPCESSDKGITVVPLMQDGLGEPWTWVPYKAIDALLINNGNELAVLHGTNHSQITIFSINDDRSSAVLLKTLHTHASCEALLRTDAGELGIKYLDRDEPRAVFDSSDPEDEADPISYLIKQEAFIYKVTTIRGSLTKSLMCSLPSSDTTYSLIGYFDDYLVYHDEERLTGACHVHFRDLSIVSDKNVRPSSKTEEILLGAGSGFTGQNVASSQERIFSIPSDGDFLPGHYAHLSQLTLRPAEESALSQGLTLEACLGLSGSQHTQGDDGSTKDDQDEDDVAARPGVSGEQAIVGYWRFCEGAPMRDISGHSTASQPGRELPDVVNVVSESCVELDPGDGDTIPFAQAARCPLVLTVPHLSKRGWTLEFWFKTDAVTTILVKDLVRLSAHGVEALSESWHHLSCSAQALQGNQTVVAQCLIDGSESRNFLSLGTAVGLASGTSSVLELLPQGGEEAMVTEVRVWNCARSAFEVDMTMSAPLDLAEERRKKFQEVEQEDPFAESSGSEAEAPARPGAGPKRRRLGAARGRGFARVHAGVEQGGKDRVRSRLEGLREEDEHRRRRAADLARHFESYGPVEAIRLEADRATTGLETAARLLFAKIDDAERAFLEEKHATLQKRTLKLSWVKMPRDMGRARAQYLERRQEEALADGQEDDLFSAGPASQEFELELSKESSEPAKDPRVNREDMQNRKEGTGAALERAKDDAYAALLQRERSVLADLLSKLDDTKQSVARIMFFCITHADAAKECYTLVSHELLHTTLSLLVPTRAHRLLFVLSDLLFNSNASVAKAAHYRTLIEADLGMVFARLGQLLRRGRAAQEQSFSDQLFEGRVMAVLQGWERRITFSAQFLAGLRFSFRNEVLSLPITESEVPFLEAAMGPQTLQEVKATCLRLGLPASDLESVNVGQARLRFAQEIIARDCQDWNAPSYPSSMDGESLTSADLAMLAGPRSDDDEDDDDNHDNYDDHRHRQPASAPLPKVDAS</sequence>
<dbReference type="PANTHER" id="PTHR23140">
    <property type="entry name" value="RNA PROCESSING PROTEIN LD23810P"/>
    <property type="match status" value="1"/>
</dbReference>
<feature type="compositionally biased region" description="Low complexity" evidence="2">
    <location>
        <begin position="805"/>
        <end position="817"/>
    </location>
</feature>
<feature type="region of interest" description="Disordered" evidence="2">
    <location>
        <begin position="768"/>
        <end position="839"/>
    </location>
</feature>
<dbReference type="OrthoDB" id="204949at2759"/>
<dbReference type="Proteomes" id="UP000241890">
    <property type="component" value="Unassembled WGS sequence"/>
</dbReference>
<dbReference type="InParanoid" id="A0A2R5GJA1"/>
<feature type="domain" description="CID" evidence="3">
    <location>
        <begin position="991"/>
        <end position="1143"/>
    </location>
</feature>
<dbReference type="PROSITE" id="PS51391">
    <property type="entry name" value="CID"/>
    <property type="match status" value="1"/>
</dbReference>
<dbReference type="InterPro" id="IPR006569">
    <property type="entry name" value="CID_dom"/>
</dbReference>
<keyword evidence="5" id="KW-1185">Reference proteome</keyword>
<dbReference type="InterPro" id="IPR008942">
    <property type="entry name" value="ENTH_VHS"/>
</dbReference>
<feature type="region of interest" description="Disordered" evidence="2">
    <location>
        <begin position="1210"/>
        <end position="1265"/>
    </location>
</feature>
<comment type="caution">
    <text evidence="4">The sequence shown here is derived from an EMBL/GenBank/DDBJ whole genome shotgun (WGS) entry which is preliminary data.</text>
</comment>
<dbReference type="PANTHER" id="PTHR23140:SF0">
    <property type="entry name" value="U2 SNRNP-ASSOCIATED SURP MOTIF-CONTAINING PROTEIN"/>
    <property type="match status" value="1"/>
</dbReference>
<gene>
    <name evidence="4" type="ORF">FCC1311_071832</name>
</gene>
<dbReference type="InterPro" id="IPR035979">
    <property type="entry name" value="RBD_domain_sf"/>
</dbReference>
<evidence type="ECO:0000313" key="5">
    <source>
        <dbReference type="Proteomes" id="UP000241890"/>
    </source>
</evidence>
<protein>
    <submittedName>
        <fullName evidence="4">U2 snRNP-associated SURP motif-containing protein</fullName>
    </submittedName>
</protein>
<dbReference type="GO" id="GO:0005634">
    <property type="term" value="C:nucleus"/>
    <property type="evidence" value="ECO:0007669"/>
    <property type="project" value="TreeGrafter"/>
</dbReference>
<evidence type="ECO:0000313" key="4">
    <source>
        <dbReference type="EMBL" id="GBG30962.1"/>
    </source>
</evidence>
<dbReference type="InterPro" id="IPR012677">
    <property type="entry name" value="Nucleotide-bd_a/b_plait_sf"/>
</dbReference>
<feature type="compositionally biased region" description="Low complexity" evidence="2">
    <location>
        <begin position="781"/>
        <end position="797"/>
    </location>
</feature>
<dbReference type="InterPro" id="IPR051485">
    <property type="entry name" value="SR-CTD_assoc_factor"/>
</dbReference>
<accession>A0A2R5GJA1</accession>
<reference evidence="4 5" key="1">
    <citation type="submission" date="2017-12" db="EMBL/GenBank/DDBJ databases">
        <title>Sequencing, de novo assembly and annotation of complete genome of a new Thraustochytrid species, strain FCC1311.</title>
        <authorList>
            <person name="Sedici K."/>
            <person name="Godart F."/>
            <person name="Aiese Cigliano R."/>
            <person name="Sanseverino W."/>
            <person name="Barakat M."/>
            <person name="Ortet P."/>
            <person name="Marechal E."/>
            <person name="Cagnac O."/>
            <person name="Amato A."/>
        </authorList>
    </citation>
    <scope>NUCLEOTIDE SEQUENCE [LARGE SCALE GENOMIC DNA]</scope>
</reference>
<dbReference type="SUPFAM" id="SSF54928">
    <property type="entry name" value="RNA-binding domain, RBD"/>
    <property type="match status" value="1"/>
</dbReference>
<dbReference type="EMBL" id="BEYU01000086">
    <property type="protein sequence ID" value="GBG30962.1"/>
    <property type="molecule type" value="Genomic_DNA"/>
</dbReference>
<evidence type="ECO:0000259" key="3">
    <source>
        <dbReference type="PROSITE" id="PS51391"/>
    </source>
</evidence>
<dbReference type="Gene3D" id="3.30.70.330">
    <property type="match status" value="1"/>
</dbReference>
<feature type="compositionally biased region" description="Basic and acidic residues" evidence="2">
    <location>
        <begin position="821"/>
        <end position="839"/>
    </location>
</feature>
<dbReference type="Gene3D" id="1.25.40.90">
    <property type="match status" value="1"/>
</dbReference>
<feature type="region of interest" description="Disordered" evidence="2">
    <location>
        <begin position="541"/>
        <end position="565"/>
    </location>
</feature>
<evidence type="ECO:0000256" key="1">
    <source>
        <dbReference type="ARBA" id="ARBA00022884"/>
    </source>
</evidence>
<organism evidence="4 5">
    <name type="scientific">Hondaea fermentalgiana</name>
    <dbReference type="NCBI Taxonomy" id="2315210"/>
    <lineage>
        <taxon>Eukaryota</taxon>
        <taxon>Sar</taxon>
        <taxon>Stramenopiles</taxon>
        <taxon>Bigyra</taxon>
        <taxon>Labyrinthulomycetes</taxon>
        <taxon>Thraustochytrida</taxon>
        <taxon>Thraustochytriidae</taxon>
        <taxon>Hondaea</taxon>
    </lineage>
</organism>
<feature type="compositionally biased region" description="Basic and acidic residues" evidence="2">
    <location>
        <begin position="950"/>
        <end position="979"/>
    </location>
</feature>
<keyword evidence="1" id="KW-0694">RNA-binding</keyword>
<dbReference type="GO" id="GO:0003723">
    <property type="term" value="F:RNA binding"/>
    <property type="evidence" value="ECO:0007669"/>
    <property type="project" value="UniProtKB-KW"/>
</dbReference>
<feature type="region of interest" description="Disordered" evidence="2">
    <location>
        <begin position="948"/>
        <end position="979"/>
    </location>
</feature>